<protein>
    <submittedName>
        <fullName evidence="2">Unannotated protein</fullName>
    </submittedName>
</protein>
<evidence type="ECO:0000313" key="2">
    <source>
        <dbReference type="EMBL" id="CAB4955208.1"/>
    </source>
</evidence>
<feature type="transmembrane region" description="Helical" evidence="1">
    <location>
        <begin position="45"/>
        <end position="66"/>
    </location>
</feature>
<sequence length="67" mass="6544">MAALIAIPAAPQGIALAIGGTIGLAATGLLTRTSTGRPAVSVERLRVVLGATALGWTPILAARLLAG</sequence>
<name>A0A6J7KG28_9ZZZZ</name>
<gene>
    <name evidence="2" type="ORF">UFOPK3564_03718</name>
</gene>
<keyword evidence="1" id="KW-0812">Transmembrane</keyword>
<proteinExistence type="predicted"/>
<dbReference type="AlphaFoldDB" id="A0A6J7KG28"/>
<reference evidence="2" key="1">
    <citation type="submission" date="2020-05" db="EMBL/GenBank/DDBJ databases">
        <authorList>
            <person name="Chiriac C."/>
            <person name="Salcher M."/>
            <person name="Ghai R."/>
            <person name="Kavagutti S V."/>
        </authorList>
    </citation>
    <scope>NUCLEOTIDE SEQUENCE</scope>
</reference>
<dbReference type="EMBL" id="CAFBMK010000391">
    <property type="protein sequence ID" value="CAB4955208.1"/>
    <property type="molecule type" value="Genomic_DNA"/>
</dbReference>
<evidence type="ECO:0000256" key="1">
    <source>
        <dbReference type="SAM" id="Phobius"/>
    </source>
</evidence>
<feature type="transmembrane region" description="Helical" evidence="1">
    <location>
        <begin position="12"/>
        <end position="33"/>
    </location>
</feature>
<keyword evidence="1" id="KW-1133">Transmembrane helix</keyword>
<accession>A0A6J7KG28</accession>
<organism evidence="2">
    <name type="scientific">freshwater metagenome</name>
    <dbReference type="NCBI Taxonomy" id="449393"/>
    <lineage>
        <taxon>unclassified sequences</taxon>
        <taxon>metagenomes</taxon>
        <taxon>ecological metagenomes</taxon>
    </lineage>
</organism>
<keyword evidence="1" id="KW-0472">Membrane</keyword>